<gene>
    <name evidence="2" type="ORF">SAMN04488588_1678</name>
</gene>
<dbReference type="Gene3D" id="1.10.1760.20">
    <property type="match status" value="1"/>
</dbReference>
<feature type="transmembrane region" description="Helical" evidence="1">
    <location>
        <begin position="6"/>
        <end position="25"/>
    </location>
</feature>
<keyword evidence="3" id="KW-1185">Reference proteome</keyword>
<dbReference type="EMBL" id="FMYV01000006">
    <property type="protein sequence ID" value="SDC71858.1"/>
    <property type="molecule type" value="Genomic_DNA"/>
</dbReference>
<evidence type="ECO:0008006" key="4">
    <source>
        <dbReference type="Google" id="ProtNLM"/>
    </source>
</evidence>
<dbReference type="STRING" id="28234.SAMN04488588_1678"/>
<name>A0A1G6NVU6_9BACT</name>
<sequence length="157" mass="17432">MSKRISWIGIFTALSFVLSFVKFPSPIGSIALDSMPGFLLAIINPVYGGITAFLGHIFTSWNSGFYFQFYHILLAISMFAIAFIFGKMYKRNKIIAVITATILNGAIMPFIVTPILSVKGVFGTMPILSLASFVNILIASLVYIFIKKYEVIKNEKN</sequence>
<protein>
    <recommendedName>
        <fullName evidence="4">Alpha-ribazole transporter</fullName>
    </recommendedName>
</protein>
<keyword evidence="1" id="KW-0472">Membrane</keyword>
<organism evidence="2 3">
    <name type="scientific">Geotoga petraea</name>
    <dbReference type="NCBI Taxonomy" id="28234"/>
    <lineage>
        <taxon>Bacteria</taxon>
        <taxon>Thermotogati</taxon>
        <taxon>Thermotogota</taxon>
        <taxon>Thermotogae</taxon>
        <taxon>Petrotogales</taxon>
        <taxon>Petrotogaceae</taxon>
        <taxon>Geotoga</taxon>
    </lineage>
</organism>
<feature type="transmembrane region" description="Helical" evidence="1">
    <location>
        <begin position="127"/>
        <end position="146"/>
    </location>
</feature>
<evidence type="ECO:0000313" key="2">
    <source>
        <dbReference type="EMBL" id="SDC71858.1"/>
    </source>
</evidence>
<feature type="transmembrane region" description="Helical" evidence="1">
    <location>
        <begin position="37"/>
        <end position="59"/>
    </location>
</feature>
<keyword evidence="1" id="KW-1133">Transmembrane helix</keyword>
<dbReference type="Proteomes" id="UP000199322">
    <property type="component" value="Unassembled WGS sequence"/>
</dbReference>
<accession>A0A1G6NVU6</accession>
<evidence type="ECO:0000313" key="3">
    <source>
        <dbReference type="Proteomes" id="UP000199322"/>
    </source>
</evidence>
<evidence type="ECO:0000256" key="1">
    <source>
        <dbReference type="SAM" id="Phobius"/>
    </source>
</evidence>
<feature type="transmembrane region" description="Helical" evidence="1">
    <location>
        <begin position="94"/>
        <end position="115"/>
    </location>
</feature>
<proteinExistence type="predicted"/>
<reference evidence="2 3" key="1">
    <citation type="submission" date="2016-10" db="EMBL/GenBank/DDBJ databases">
        <authorList>
            <person name="de Groot N.N."/>
        </authorList>
    </citation>
    <scope>NUCLEOTIDE SEQUENCE [LARGE SCALE GENOMIC DNA]</scope>
    <source>
        <strain evidence="2 3">WG14</strain>
    </source>
</reference>
<feature type="transmembrane region" description="Helical" evidence="1">
    <location>
        <begin position="65"/>
        <end position="85"/>
    </location>
</feature>
<keyword evidence="1" id="KW-0812">Transmembrane</keyword>
<dbReference type="AlphaFoldDB" id="A0A1G6NVU6"/>
<dbReference type="RefSeq" id="WP_091404734.1">
    <property type="nucleotide sequence ID" value="NZ_FMYV01000006.1"/>
</dbReference>